<sequence>MPLALSFIFIGFFIWIAENIATFLGAWQYPNQQDVWSWVHLGKISSWFLLVIISFVIVAQLKHLKESRAGRKKNGEAKKIAI</sequence>
<accession>A0ABU1IPS5</accession>
<dbReference type="Proteomes" id="UP001185012">
    <property type="component" value="Unassembled WGS sequence"/>
</dbReference>
<reference evidence="2 3" key="1">
    <citation type="submission" date="2023-07" db="EMBL/GenBank/DDBJ databases">
        <title>Genomic Encyclopedia of Type Strains, Phase IV (KMG-IV): sequencing the most valuable type-strain genomes for metagenomic binning, comparative biology and taxonomic classification.</title>
        <authorList>
            <person name="Goeker M."/>
        </authorList>
    </citation>
    <scope>NUCLEOTIDE SEQUENCE [LARGE SCALE GENOMIC DNA]</scope>
    <source>
        <strain evidence="2 3">DSM 45903</strain>
    </source>
</reference>
<organism evidence="2 3">
    <name type="scientific">Desmospora profundinema</name>
    <dbReference type="NCBI Taxonomy" id="1571184"/>
    <lineage>
        <taxon>Bacteria</taxon>
        <taxon>Bacillati</taxon>
        <taxon>Bacillota</taxon>
        <taxon>Bacilli</taxon>
        <taxon>Bacillales</taxon>
        <taxon>Thermoactinomycetaceae</taxon>
        <taxon>Desmospora</taxon>
    </lineage>
</organism>
<comment type="caution">
    <text evidence="2">The sequence shown here is derived from an EMBL/GenBank/DDBJ whole genome shotgun (WGS) entry which is preliminary data.</text>
</comment>
<evidence type="ECO:0000313" key="3">
    <source>
        <dbReference type="Proteomes" id="UP001185012"/>
    </source>
</evidence>
<gene>
    <name evidence="2" type="ORF">JOE21_002812</name>
</gene>
<dbReference type="Pfam" id="PF05675">
    <property type="entry name" value="DUF817"/>
    <property type="match status" value="1"/>
</dbReference>
<keyword evidence="3" id="KW-1185">Reference proteome</keyword>
<evidence type="ECO:0000313" key="2">
    <source>
        <dbReference type="EMBL" id="MDR6226802.1"/>
    </source>
</evidence>
<feature type="transmembrane region" description="Helical" evidence="1">
    <location>
        <begin position="7"/>
        <end position="27"/>
    </location>
</feature>
<protein>
    <submittedName>
        <fullName evidence="2">Uncharacterized membrane protein YoaT (DUF817 family)</fullName>
    </submittedName>
</protein>
<keyword evidence="1" id="KW-0472">Membrane</keyword>
<dbReference type="InterPro" id="IPR008535">
    <property type="entry name" value="DUF817"/>
</dbReference>
<keyword evidence="1" id="KW-0812">Transmembrane</keyword>
<proteinExistence type="predicted"/>
<evidence type="ECO:0000256" key="1">
    <source>
        <dbReference type="SAM" id="Phobius"/>
    </source>
</evidence>
<keyword evidence="1" id="KW-1133">Transmembrane helix</keyword>
<dbReference type="EMBL" id="JAVDQG010000006">
    <property type="protein sequence ID" value="MDR6226802.1"/>
    <property type="molecule type" value="Genomic_DNA"/>
</dbReference>
<name>A0ABU1IPS5_9BACL</name>
<feature type="transmembrane region" description="Helical" evidence="1">
    <location>
        <begin position="47"/>
        <end position="64"/>
    </location>
</feature>